<protein>
    <submittedName>
        <fullName evidence="4">Ubiquitin-conjugating enzyme 25</fullName>
    </submittedName>
</protein>
<dbReference type="AlphaFoldDB" id="A0A2U1KS18"/>
<gene>
    <name evidence="4" type="ORF">CTI12_AA571000</name>
</gene>
<reference evidence="4 5" key="1">
    <citation type="journal article" date="2018" name="Mol. Plant">
        <title>The genome of Artemisia annua provides insight into the evolution of Asteraceae family and artemisinin biosynthesis.</title>
        <authorList>
            <person name="Shen Q."/>
            <person name="Zhang L."/>
            <person name="Liao Z."/>
            <person name="Wang S."/>
            <person name="Yan T."/>
            <person name="Shi P."/>
            <person name="Liu M."/>
            <person name="Fu X."/>
            <person name="Pan Q."/>
            <person name="Wang Y."/>
            <person name="Lv Z."/>
            <person name="Lu X."/>
            <person name="Zhang F."/>
            <person name="Jiang W."/>
            <person name="Ma Y."/>
            <person name="Chen M."/>
            <person name="Hao X."/>
            <person name="Li L."/>
            <person name="Tang Y."/>
            <person name="Lv G."/>
            <person name="Zhou Y."/>
            <person name="Sun X."/>
            <person name="Brodelius P.E."/>
            <person name="Rose J.K.C."/>
            <person name="Tang K."/>
        </authorList>
    </citation>
    <scope>NUCLEOTIDE SEQUENCE [LARGE SCALE GENOMIC DNA]</scope>
    <source>
        <strain evidence="5">cv. Huhao1</strain>
        <tissue evidence="4">Leaf</tissue>
    </source>
</reference>
<dbReference type="Pfam" id="PF00179">
    <property type="entry name" value="UQ_con"/>
    <property type="match status" value="1"/>
</dbReference>
<evidence type="ECO:0000256" key="1">
    <source>
        <dbReference type="ARBA" id="ARBA00022679"/>
    </source>
</evidence>
<dbReference type="SMART" id="SM00212">
    <property type="entry name" value="UBCc"/>
    <property type="match status" value="1"/>
</dbReference>
<keyword evidence="1" id="KW-0808">Transferase</keyword>
<sequence length="279" mass="31591">MKKKFRCRDLNPGLSGESRPTTKWSKKIQKEWRILKKDLPDTIYVRVYESRIDLLRAVIMGAKGTPYDNGLFFFDIHFPEKYPDKPPKVHYHSGGLRINPNLYANGKVCLSLLNTWFGAKNEKWTPGVSTMLQVLVSIQGMVLNAKPYFNEPGFSGSRGTITGEKNSIAYNERTLVLSLKTMVYTMNKPPKIFEDLVIGHFRDRAHGILTAFQAYMEEGNEVKSTTDKGKKETGSKKIQEGCKRVHGGTCKGFSNYRSRRFGNIRAPNSSRIPNSGTNT</sequence>
<comment type="caution">
    <text evidence="4">The sequence shown here is derived from an EMBL/GenBank/DDBJ whole genome shotgun (WGS) entry which is preliminary data.</text>
</comment>
<dbReference type="EMBL" id="PKPP01014542">
    <property type="protein sequence ID" value="PWA39549.1"/>
    <property type="molecule type" value="Genomic_DNA"/>
</dbReference>
<dbReference type="PANTHER" id="PTHR46116">
    <property type="entry name" value="(E3-INDEPENDENT) E2 UBIQUITIN-CONJUGATING ENZYME"/>
    <property type="match status" value="1"/>
</dbReference>
<dbReference type="OrthoDB" id="47801at2759"/>
<dbReference type="SUPFAM" id="SSF54495">
    <property type="entry name" value="UBC-like"/>
    <property type="match status" value="1"/>
</dbReference>
<feature type="domain" description="UBC core" evidence="3">
    <location>
        <begin position="23"/>
        <end position="183"/>
    </location>
</feature>
<evidence type="ECO:0000313" key="5">
    <source>
        <dbReference type="Proteomes" id="UP000245207"/>
    </source>
</evidence>
<dbReference type="InterPro" id="IPR016135">
    <property type="entry name" value="UBQ-conjugating_enzyme/RWD"/>
</dbReference>
<name>A0A2U1KS18_ARTAN</name>
<evidence type="ECO:0000259" key="3">
    <source>
        <dbReference type="PROSITE" id="PS50127"/>
    </source>
</evidence>
<accession>A0A2U1KS18</accession>
<dbReference type="CDD" id="cd23837">
    <property type="entry name" value="UBCc_UBE2O"/>
    <property type="match status" value="1"/>
</dbReference>
<dbReference type="STRING" id="35608.A0A2U1KS18"/>
<dbReference type="InterPro" id="IPR000608">
    <property type="entry name" value="UBC"/>
</dbReference>
<dbReference type="GO" id="GO:0061631">
    <property type="term" value="F:ubiquitin conjugating enzyme activity"/>
    <property type="evidence" value="ECO:0007669"/>
    <property type="project" value="TreeGrafter"/>
</dbReference>
<proteinExistence type="predicted"/>
<dbReference type="Gene3D" id="3.10.110.10">
    <property type="entry name" value="Ubiquitin Conjugating Enzyme"/>
    <property type="match status" value="1"/>
</dbReference>
<organism evidence="4 5">
    <name type="scientific">Artemisia annua</name>
    <name type="common">Sweet wormwood</name>
    <dbReference type="NCBI Taxonomy" id="35608"/>
    <lineage>
        <taxon>Eukaryota</taxon>
        <taxon>Viridiplantae</taxon>
        <taxon>Streptophyta</taxon>
        <taxon>Embryophyta</taxon>
        <taxon>Tracheophyta</taxon>
        <taxon>Spermatophyta</taxon>
        <taxon>Magnoliopsida</taxon>
        <taxon>eudicotyledons</taxon>
        <taxon>Gunneridae</taxon>
        <taxon>Pentapetalae</taxon>
        <taxon>asterids</taxon>
        <taxon>campanulids</taxon>
        <taxon>Asterales</taxon>
        <taxon>Asteraceae</taxon>
        <taxon>Asteroideae</taxon>
        <taxon>Anthemideae</taxon>
        <taxon>Artemisiinae</taxon>
        <taxon>Artemisia</taxon>
    </lineage>
</organism>
<keyword evidence="2" id="KW-0833">Ubl conjugation pathway</keyword>
<evidence type="ECO:0000256" key="2">
    <source>
        <dbReference type="ARBA" id="ARBA00022786"/>
    </source>
</evidence>
<dbReference type="PROSITE" id="PS50127">
    <property type="entry name" value="UBC_2"/>
    <property type="match status" value="1"/>
</dbReference>
<keyword evidence="5" id="KW-1185">Reference proteome</keyword>
<dbReference type="PANTHER" id="PTHR46116:SF41">
    <property type="entry name" value="UBIQUITIN-CONJUGATING ENZYME E2 25-RELATED"/>
    <property type="match status" value="1"/>
</dbReference>
<dbReference type="Proteomes" id="UP000245207">
    <property type="component" value="Unassembled WGS sequence"/>
</dbReference>
<evidence type="ECO:0000313" key="4">
    <source>
        <dbReference type="EMBL" id="PWA39549.1"/>
    </source>
</evidence>